<dbReference type="InterPro" id="IPR021888">
    <property type="entry name" value="DUF3499"/>
</dbReference>
<keyword evidence="4" id="KW-1185">Reference proteome</keyword>
<evidence type="ECO:0000256" key="1">
    <source>
        <dbReference type="SAM" id="MobiDB-lite"/>
    </source>
</evidence>
<evidence type="ECO:0000313" key="3">
    <source>
        <dbReference type="EMBL" id="MDY5146030.1"/>
    </source>
</evidence>
<evidence type="ECO:0000313" key="4">
    <source>
        <dbReference type="Proteomes" id="UP001284901"/>
    </source>
</evidence>
<dbReference type="Proteomes" id="UP001288320">
    <property type="component" value="Unassembled WGS sequence"/>
</dbReference>
<feature type="region of interest" description="Disordered" evidence="1">
    <location>
        <begin position="85"/>
        <end position="129"/>
    </location>
</feature>
<reference evidence="2 4" key="1">
    <citation type="submission" date="2023-10" db="EMBL/GenBank/DDBJ databases">
        <title>Whole Genome based description of the genera Actinobaculum and Actinotignum reveals a complex phylogenetic relationship within the species included in the genus Actinotignum.</title>
        <authorList>
            <person name="Jensen C.S."/>
            <person name="Dargis R."/>
            <person name="Kemp M."/>
            <person name="Christensen J.J."/>
        </authorList>
    </citation>
    <scope>NUCLEOTIDE SEQUENCE</scope>
    <source>
        <strain evidence="3 4">SLA_B089</strain>
        <strain evidence="2">SLA_B245</strain>
    </source>
</reference>
<comment type="caution">
    <text evidence="2">The sequence shown here is derived from an EMBL/GenBank/DDBJ whole genome shotgun (WGS) entry which is preliminary data.</text>
</comment>
<gene>
    <name evidence="2" type="ORF">R6G74_04975</name>
    <name evidence="3" type="ORF">R6P33_03180</name>
</gene>
<dbReference type="GeneID" id="92814594"/>
<dbReference type="Proteomes" id="UP001284901">
    <property type="component" value="Unassembled WGS sequence"/>
</dbReference>
<protein>
    <submittedName>
        <fullName evidence="2">DUF3499 domain-containing protein</fullName>
    </submittedName>
</protein>
<proteinExistence type="predicted"/>
<dbReference type="AlphaFoldDB" id="A0AAW9HM16"/>
<organism evidence="2 5">
    <name type="scientific">Actinotignum timonense</name>
    <dbReference type="NCBI Taxonomy" id="1870995"/>
    <lineage>
        <taxon>Bacteria</taxon>
        <taxon>Bacillati</taxon>
        <taxon>Actinomycetota</taxon>
        <taxon>Actinomycetes</taxon>
        <taxon>Actinomycetales</taxon>
        <taxon>Actinomycetaceae</taxon>
        <taxon>Actinotignum</taxon>
    </lineage>
</organism>
<sequence>MSPLRKCSRTTCQQPAVATLTYQYAEATAVIGPLSPVASPGTFDLCEAHAESVTVPRGWQMIRLRTEFEPAPPSDTDLMALADAIRETATRQPPEPTRATRRVSRPSDVEVRPRLSVVRSEEPETPKDN</sequence>
<evidence type="ECO:0000313" key="2">
    <source>
        <dbReference type="EMBL" id="MDY5140664.1"/>
    </source>
</evidence>
<accession>A0AAW9HM16</accession>
<name>A0AAW9HM16_9ACTO</name>
<dbReference type="EMBL" id="JAWNFY010000006">
    <property type="protein sequence ID" value="MDY5146030.1"/>
    <property type="molecule type" value="Genomic_DNA"/>
</dbReference>
<evidence type="ECO:0000313" key="5">
    <source>
        <dbReference type="Proteomes" id="UP001288320"/>
    </source>
</evidence>
<dbReference type="EMBL" id="JAWNFV010000008">
    <property type="protein sequence ID" value="MDY5140664.1"/>
    <property type="molecule type" value="Genomic_DNA"/>
</dbReference>
<dbReference type="Pfam" id="PF12005">
    <property type="entry name" value="DUF3499"/>
    <property type="match status" value="1"/>
</dbReference>
<feature type="compositionally biased region" description="Basic and acidic residues" evidence="1">
    <location>
        <begin position="105"/>
        <end position="129"/>
    </location>
</feature>
<dbReference type="RefSeq" id="WP_087070520.1">
    <property type="nucleotide sequence ID" value="NZ_CAUPFC010000019.1"/>
</dbReference>